<dbReference type="AlphaFoldDB" id="A0AAQ3KZQ1"/>
<dbReference type="EMBL" id="CP136897">
    <property type="protein sequence ID" value="WOL17620.1"/>
    <property type="molecule type" value="Genomic_DNA"/>
</dbReference>
<organism evidence="1 2">
    <name type="scientific">Canna indica</name>
    <name type="common">Indian-shot</name>
    <dbReference type="NCBI Taxonomy" id="4628"/>
    <lineage>
        <taxon>Eukaryota</taxon>
        <taxon>Viridiplantae</taxon>
        <taxon>Streptophyta</taxon>
        <taxon>Embryophyta</taxon>
        <taxon>Tracheophyta</taxon>
        <taxon>Spermatophyta</taxon>
        <taxon>Magnoliopsida</taxon>
        <taxon>Liliopsida</taxon>
        <taxon>Zingiberales</taxon>
        <taxon>Cannaceae</taxon>
        <taxon>Canna</taxon>
    </lineage>
</organism>
<keyword evidence="2" id="KW-1185">Reference proteome</keyword>
<accession>A0AAQ3KZQ1</accession>
<name>A0AAQ3KZQ1_9LILI</name>
<evidence type="ECO:0000313" key="2">
    <source>
        <dbReference type="Proteomes" id="UP001327560"/>
    </source>
</evidence>
<gene>
    <name evidence="1" type="ORF">Cni_G26413</name>
</gene>
<sequence length="82" mass="9012">MDALRERVKTLEQSTGDVSNLDGSMAETLDSLFTSVAEQKTEVTDLRVLVAKLTAIHAEILRMNSQQASMLNIAFILSMLPC</sequence>
<protein>
    <submittedName>
        <fullName evidence="1">Uncharacterized protein</fullName>
    </submittedName>
</protein>
<evidence type="ECO:0000313" key="1">
    <source>
        <dbReference type="EMBL" id="WOL17620.1"/>
    </source>
</evidence>
<dbReference type="Proteomes" id="UP001327560">
    <property type="component" value="Chromosome 8"/>
</dbReference>
<proteinExistence type="predicted"/>
<reference evidence="1 2" key="1">
    <citation type="submission" date="2023-10" db="EMBL/GenBank/DDBJ databases">
        <title>Chromosome-scale genome assembly provides insights into flower coloration mechanisms of Canna indica.</title>
        <authorList>
            <person name="Li C."/>
        </authorList>
    </citation>
    <scope>NUCLEOTIDE SEQUENCE [LARGE SCALE GENOMIC DNA]</scope>
    <source>
        <tissue evidence="1">Flower</tissue>
    </source>
</reference>